<evidence type="ECO:0000256" key="5">
    <source>
        <dbReference type="ARBA" id="ARBA00022723"/>
    </source>
</evidence>
<dbReference type="PANTHER" id="PTHR33202">
    <property type="entry name" value="ZINC UPTAKE REGULATION PROTEIN"/>
    <property type="match status" value="1"/>
</dbReference>
<accession>A0A2P2FKT8</accession>
<evidence type="ECO:0000256" key="8">
    <source>
        <dbReference type="ARBA" id="ARBA00023015"/>
    </source>
</evidence>
<dbReference type="InterPro" id="IPR036388">
    <property type="entry name" value="WH-like_DNA-bd_sf"/>
</dbReference>
<dbReference type="Gene3D" id="1.10.10.10">
    <property type="entry name" value="Winged helix-like DNA-binding domain superfamily/Winged helix DNA-binding domain"/>
    <property type="match status" value="1"/>
</dbReference>
<keyword evidence="6 11" id="KW-0862">Zinc</keyword>
<organism evidence="12 13">
    <name type="scientific">Amycolatopsis lurida NRRL 2430</name>
    <dbReference type="NCBI Taxonomy" id="1460371"/>
    <lineage>
        <taxon>Bacteria</taxon>
        <taxon>Bacillati</taxon>
        <taxon>Actinomycetota</taxon>
        <taxon>Actinomycetes</taxon>
        <taxon>Pseudonocardiales</taxon>
        <taxon>Pseudonocardiaceae</taxon>
        <taxon>Amycolatopsis</taxon>
    </lineage>
</organism>
<dbReference type="Gene3D" id="3.30.1490.190">
    <property type="match status" value="1"/>
</dbReference>
<keyword evidence="4" id="KW-0678">Repressor</keyword>
<keyword evidence="3" id="KW-0963">Cytoplasm</keyword>
<feature type="binding site" evidence="11">
    <location>
        <position position="94"/>
    </location>
    <ligand>
        <name>Zn(2+)</name>
        <dbReference type="ChEBI" id="CHEBI:29105"/>
    </ligand>
</feature>
<keyword evidence="5 11" id="KW-0479">Metal-binding</keyword>
<dbReference type="GO" id="GO:0003700">
    <property type="term" value="F:DNA-binding transcription factor activity"/>
    <property type="evidence" value="ECO:0007669"/>
    <property type="project" value="InterPro"/>
</dbReference>
<evidence type="ECO:0000256" key="1">
    <source>
        <dbReference type="ARBA" id="ARBA00004496"/>
    </source>
</evidence>
<feature type="binding site" evidence="11">
    <location>
        <position position="134"/>
    </location>
    <ligand>
        <name>Zn(2+)</name>
        <dbReference type="ChEBI" id="CHEBI:29105"/>
    </ligand>
</feature>
<dbReference type="RefSeq" id="WP_034319092.1">
    <property type="nucleotide sequence ID" value="NZ_JFBM01000034.1"/>
</dbReference>
<dbReference type="EMBL" id="JFBM01000034">
    <property type="protein sequence ID" value="KFU77333.1"/>
    <property type="molecule type" value="Genomic_DNA"/>
</dbReference>
<dbReference type="Pfam" id="PF01475">
    <property type="entry name" value="FUR"/>
    <property type="match status" value="1"/>
</dbReference>
<evidence type="ECO:0000256" key="10">
    <source>
        <dbReference type="ARBA" id="ARBA00023163"/>
    </source>
</evidence>
<comment type="caution">
    <text evidence="12">The sequence shown here is derived from an EMBL/GenBank/DDBJ whole genome shotgun (WGS) entry which is preliminary data.</text>
</comment>
<feature type="binding site" evidence="11">
    <location>
        <position position="137"/>
    </location>
    <ligand>
        <name>Zn(2+)</name>
        <dbReference type="ChEBI" id="CHEBI:29105"/>
    </ligand>
</feature>
<dbReference type="InterPro" id="IPR036390">
    <property type="entry name" value="WH_DNA-bd_sf"/>
</dbReference>
<dbReference type="GO" id="GO:0045892">
    <property type="term" value="P:negative regulation of DNA-templated transcription"/>
    <property type="evidence" value="ECO:0007669"/>
    <property type="project" value="TreeGrafter"/>
</dbReference>
<keyword evidence="7" id="KW-0408">Iron</keyword>
<keyword evidence="13" id="KW-1185">Reference proteome</keyword>
<dbReference type="GO" id="GO:0008270">
    <property type="term" value="F:zinc ion binding"/>
    <property type="evidence" value="ECO:0007669"/>
    <property type="project" value="TreeGrafter"/>
</dbReference>
<dbReference type="Proteomes" id="UP000256220">
    <property type="component" value="Unassembled WGS sequence"/>
</dbReference>
<sequence length="143" mass="15519">MPTTQDFERMLRGASLRVTRPRVAVLTAVRDHPHADTDSIIGAVRTELGEVSHQAIYDVLRALTAAGLVRRIQPSGSVARYESRVGDNHHHVVCRTCGAIADVDCAVGPAPCLTASNDQGFVIEEAEVIYWGRCPDCAIEPRS</sequence>
<evidence type="ECO:0000256" key="2">
    <source>
        <dbReference type="ARBA" id="ARBA00007957"/>
    </source>
</evidence>
<dbReference type="CDD" id="cd07153">
    <property type="entry name" value="Fur_like"/>
    <property type="match status" value="1"/>
</dbReference>
<protein>
    <submittedName>
        <fullName evidence="12">Fur family transcriptional regulator</fullName>
    </submittedName>
</protein>
<proteinExistence type="inferred from homology"/>
<evidence type="ECO:0000313" key="13">
    <source>
        <dbReference type="Proteomes" id="UP000256220"/>
    </source>
</evidence>
<comment type="cofactor">
    <cofactor evidence="11">
        <name>Zn(2+)</name>
        <dbReference type="ChEBI" id="CHEBI:29105"/>
    </cofactor>
    <text evidence="11">Binds 1 zinc ion per subunit.</text>
</comment>
<dbReference type="InterPro" id="IPR043135">
    <property type="entry name" value="Fur_C"/>
</dbReference>
<dbReference type="GO" id="GO:1900376">
    <property type="term" value="P:regulation of secondary metabolite biosynthetic process"/>
    <property type="evidence" value="ECO:0007669"/>
    <property type="project" value="TreeGrafter"/>
</dbReference>
<evidence type="ECO:0000256" key="3">
    <source>
        <dbReference type="ARBA" id="ARBA00022490"/>
    </source>
</evidence>
<dbReference type="InterPro" id="IPR002481">
    <property type="entry name" value="FUR"/>
</dbReference>
<evidence type="ECO:0000313" key="12">
    <source>
        <dbReference type="EMBL" id="KFU77333.1"/>
    </source>
</evidence>
<gene>
    <name evidence="12" type="ORF">BB31_31785</name>
</gene>
<keyword evidence="10" id="KW-0804">Transcription</keyword>
<dbReference type="SUPFAM" id="SSF46785">
    <property type="entry name" value="Winged helix' DNA-binding domain"/>
    <property type="match status" value="1"/>
</dbReference>
<evidence type="ECO:0000256" key="11">
    <source>
        <dbReference type="PIRSR" id="PIRSR602481-1"/>
    </source>
</evidence>
<keyword evidence="9" id="KW-0238">DNA-binding</keyword>
<feature type="binding site" evidence="11">
    <location>
        <position position="97"/>
    </location>
    <ligand>
        <name>Zn(2+)</name>
        <dbReference type="ChEBI" id="CHEBI:29105"/>
    </ligand>
</feature>
<dbReference type="AlphaFoldDB" id="A0A2P2FKT8"/>
<evidence type="ECO:0000256" key="9">
    <source>
        <dbReference type="ARBA" id="ARBA00023125"/>
    </source>
</evidence>
<dbReference type="PANTHER" id="PTHR33202:SF18">
    <property type="entry name" value="TRANSCRIPTIONAL REGULATOR FURA"/>
    <property type="match status" value="1"/>
</dbReference>
<evidence type="ECO:0000256" key="7">
    <source>
        <dbReference type="ARBA" id="ARBA00023004"/>
    </source>
</evidence>
<comment type="similarity">
    <text evidence="2">Belongs to the Fur family.</text>
</comment>
<keyword evidence="8" id="KW-0805">Transcription regulation</keyword>
<reference evidence="12 13" key="1">
    <citation type="journal article" date="2014" name="Genome Announc.">
        <title>Draft Genome Sequence of Amycolatopsis lurida NRRL 2430, Producer of the Glycopeptide Family Antibiotic Ristocetin.</title>
        <authorList>
            <person name="Kwun M.J."/>
            <person name="Hong H.J."/>
        </authorList>
    </citation>
    <scope>NUCLEOTIDE SEQUENCE [LARGE SCALE GENOMIC DNA]</scope>
    <source>
        <strain evidence="12 13">NRRL 2430</strain>
    </source>
</reference>
<comment type="subcellular location">
    <subcellularLocation>
        <location evidence="1">Cytoplasm</location>
    </subcellularLocation>
</comment>
<dbReference type="GO" id="GO:0000976">
    <property type="term" value="F:transcription cis-regulatory region binding"/>
    <property type="evidence" value="ECO:0007669"/>
    <property type="project" value="TreeGrafter"/>
</dbReference>
<evidence type="ECO:0000256" key="6">
    <source>
        <dbReference type="ARBA" id="ARBA00022833"/>
    </source>
</evidence>
<name>A0A2P2FKT8_AMYLU</name>
<dbReference type="GO" id="GO:0005737">
    <property type="term" value="C:cytoplasm"/>
    <property type="evidence" value="ECO:0007669"/>
    <property type="project" value="UniProtKB-SubCell"/>
</dbReference>
<evidence type="ECO:0000256" key="4">
    <source>
        <dbReference type="ARBA" id="ARBA00022491"/>
    </source>
</evidence>